<sequence>QIEDKHRELCRLVMQFVPPVLPPQFPGAVFRTFFRNILLKNRGADRSLPPPGISSNPVLVSLFTVILHFLSEGFDVGGINSWIKESGSLVGLLHRGGERSFPASLFLKSDPHRVDLSRLGGSYSHLSKLNPAGEEEEIIRWEEASMDDEETRVTHLSRQKPCCCYSYDSDLSKISSKDNERYFSKRYNGSCSNIPETSSHVPAECSSSSISDEIVDKPSTSGQPDSEYTFRTAQQHFRIFPRDNVLTSATTLNEEELLDAMLLLYHLGIAPNFKQASAFMLRQASSISSLEDTDRQINESVHGEIVKRLKEARGEYREELMNCVRHSAWY</sequence>
<feature type="non-terminal residue" evidence="2">
    <location>
        <position position="330"/>
    </location>
</feature>
<accession>S8CEM7</accession>
<evidence type="ECO:0000313" key="3">
    <source>
        <dbReference type="Proteomes" id="UP000015453"/>
    </source>
</evidence>
<evidence type="ECO:0000313" key="2">
    <source>
        <dbReference type="EMBL" id="EPS62941.1"/>
    </source>
</evidence>
<proteinExistence type="predicted"/>
<gene>
    <name evidence="2" type="ORF">M569_11847</name>
</gene>
<feature type="compositionally biased region" description="Polar residues" evidence="1">
    <location>
        <begin position="218"/>
        <end position="227"/>
    </location>
</feature>
<evidence type="ECO:0000256" key="1">
    <source>
        <dbReference type="SAM" id="MobiDB-lite"/>
    </source>
</evidence>
<dbReference type="OrthoDB" id="258495at2759"/>
<feature type="region of interest" description="Disordered" evidence="1">
    <location>
        <begin position="202"/>
        <end position="227"/>
    </location>
</feature>
<keyword evidence="3" id="KW-1185">Reference proteome</keyword>
<feature type="compositionally biased region" description="Polar residues" evidence="1">
    <location>
        <begin position="202"/>
        <end position="211"/>
    </location>
</feature>
<reference evidence="2 3" key="1">
    <citation type="journal article" date="2013" name="BMC Genomics">
        <title>The miniature genome of a carnivorous plant Genlisea aurea contains a low number of genes and short non-coding sequences.</title>
        <authorList>
            <person name="Leushkin E.V."/>
            <person name="Sutormin R.A."/>
            <person name="Nabieva E.R."/>
            <person name="Penin A.A."/>
            <person name="Kondrashov A.S."/>
            <person name="Logacheva M.D."/>
        </authorList>
    </citation>
    <scope>NUCLEOTIDE SEQUENCE [LARGE SCALE GENOMIC DNA]</scope>
</reference>
<organism evidence="2 3">
    <name type="scientific">Genlisea aurea</name>
    <dbReference type="NCBI Taxonomy" id="192259"/>
    <lineage>
        <taxon>Eukaryota</taxon>
        <taxon>Viridiplantae</taxon>
        <taxon>Streptophyta</taxon>
        <taxon>Embryophyta</taxon>
        <taxon>Tracheophyta</taxon>
        <taxon>Spermatophyta</taxon>
        <taxon>Magnoliopsida</taxon>
        <taxon>eudicotyledons</taxon>
        <taxon>Gunneridae</taxon>
        <taxon>Pentapetalae</taxon>
        <taxon>asterids</taxon>
        <taxon>lamiids</taxon>
        <taxon>Lamiales</taxon>
        <taxon>Lentibulariaceae</taxon>
        <taxon>Genlisea</taxon>
    </lineage>
</organism>
<dbReference type="EMBL" id="AUSU01005797">
    <property type="protein sequence ID" value="EPS62941.1"/>
    <property type="molecule type" value="Genomic_DNA"/>
</dbReference>
<name>S8CEM7_9LAMI</name>
<feature type="non-terminal residue" evidence="2">
    <location>
        <position position="1"/>
    </location>
</feature>
<dbReference type="AlphaFoldDB" id="S8CEM7"/>
<protein>
    <submittedName>
        <fullName evidence="2">Uncharacterized protein</fullName>
    </submittedName>
</protein>
<dbReference type="Proteomes" id="UP000015453">
    <property type="component" value="Unassembled WGS sequence"/>
</dbReference>
<comment type="caution">
    <text evidence="2">The sequence shown here is derived from an EMBL/GenBank/DDBJ whole genome shotgun (WGS) entry which is preliminary data.</text>
</comment>